<gene>
    <name evidence="1" type="ORF">JEQ17_37650</name>
</gene>
<evidence type="ECO:0000313" key="2">
    <source>
        <dbReference type="Proteomes" id="UP000595636"/>
    </source>
</evidence>
<accession>A0A7T7L173</accession>
<keyword evidence="2" id="KW-1185">Reference proteome</keyword>
<dbReference type="AlphaFoldDB" id="A0A7T7L173"/>
<name>A0A7T7L173_9ACTN</name>
<proteinExistence type="predicted"/>
<protein>
    <submittedName>
        <fullName evidence="1">Uncharacterized protein</fullName>
    </submittedName>
</protein>
<sequence length="363" mass="38850">MGNFSRNTFRPEKSYVGVRLQQGVPLVDADWNEQNDVIRQEVYDGLAAVGRDGVARLPGSADHSFRLWPTNTANNFFFLAGPAIVAGRPVRIQPRWLDYGSQPWTDPAKAAKDGVAVLPALTTPAAARSDLVYLDVWEREVGQAEDGEIVNPVIGVETAVRLKREFTVRVVEGGTALPGAPGGHFFTPLGVLNRAAGGAVIQVGEIEERRPFLDVGPATRYMSLSPVFPAITGNPAWEVGSSGPKLFARKPAGVSAVGILPLRLPQRARLGTLAYQAVVPSGSGSLLILLGRSSLDPADTTSLYLTGDSIGTSANTPIRRSMTVAREQNAHLVDNTAYSYHLYAWGGGTGELQLHGLLLDFES</sequence>
<dbReference type="KEGG" id="slf:JEQ17_37650"/>
<reference evidence="1 2" key="1">
    <citation type="submission" date="2020-12" db="EMBL/GenBank/DDBJ databases">
        <title>A novel species.</title>
        <authorList>
            <person name="Li K."/>
        </authorList>
    </citation>
    <scope>NUCLEOTIDE SEQUENCE [LARGE SCALE GENOMIC DNA]</scope>
    <source>
        <strain evidence="1 2">ZYC-3</strain>
    </source>
</reference>
<dbReference type="EMBL" id="CP066831">
    <property type="protein sequence ID" value="QQM44571.1"/>
    <property type="molecule type" value="Genomic_DNA"/>
</dbReference>
<evidence type="ECO:0000313" key="1">
    <source>
        <dbReference type="EMBL" id="QQM44571.1"/>
    </source>
</evidence>
<organism evidence="1 2">
    <name type="scientific">Streptomyces liliifuscus</name>
    <dbReference type="NCBI Taxonomy" id="2797636"/>
    <lineage>
        <taxon>Bacteria</taxon>
        <taxon>Bacillati</taxon>
        <taxon>Actinomycetota</taxon>
        <taxon>Actinomycetes</taxon>
        <taxon>Kitasatosporales</taxon>
        <taxon>Streptomycetaceae</taxon>
        <taxon>Streptomyces</taxon>
    </lineage>
</organism>
<dbReference type="RefSeq" id="WP_200399417.1">
    <property type="nucleotide sequence ID" value="NZ_CP066831.1"/>
</dbReference>
<dbReference type="Proteomes" id="UP000595636">
    <property type="component" value="Chromosome"/>
</dbReference>